<feature type="region of interest" description="Disordered" evidence="1">
    <location>
        <begin position="31"/>
        <end position="62"/>
    </location>
</feature>
<dbReference type="OMA" id="NDDARDM"/>
<dbReference type="Proteomes" id="UP000195402">
    <property type="component" value="Unassembled WGS sequence"/>
</dbReference>
<dbReference type="OrthoDB" id="9970474at2759"/>
<accession>A0A200R8C9</accession>
<dbReference type="InterPro" id="IPR039343">
    <property type="entry name" value="NDX1-like"/>
</dbReference>
<reference evidence="2 3" key="1">
    <citation type="journal article" date="2017" name="Mol. Plant">
        <title>The Genome of Medicinal Plant Macleaya cordata Provides New Insights into Benzylisoquinoline Alkaloids Metabolism.</title>
        <authorList>
            <person name="Liu X."/>
            <person name="Liu Y."/>
            <person name="Huang P."/>
            <person name="Ma Y."/>
            <person name="Qing Z."/>
            <person name="Tang Q."/>
            <person name="Cao H."/>
            <person name="Cheng P."/>
            <person name="Zheng Y."/>
            <person name="Yuan Z."/>
            <person name="Zhou Y."/>
            <person name="Liu J."/>
            <person name="Tang Z."/>
            <person name="Zhuo Y."/>
            <person name="Zhang Y."/>
            <person name="Yu L."/>
            <person name="Huang J."/>
            <person name="Yang P."/>
            <person name="Peng Q."/>
            <person name="Zhang J."/>
            <person name="Jiang W."/>
            <person name="Zhang Z."/>
            <person name="Lin K."/>
            <person name="Ro D.K."/>
            <person name="Chen X."/>
            <person name="Xiong X."/>
            <person name="Shang Y."/>
            <person name="Huang S."/>
            <person name="Zeng J."/>
        </authorList>
    </citation>
    <scope>NUCLEOTIDE SEQUENCE [LARGE SCALE GENOMIC DNA]</scope>
    <source>
        <strain evidence="3">cv. BLH2017</strain>
        <tissue evidence="2">Root</tissue>
    </source>
</reference>
<dbReference type="EMBL" id="MVGT01000343">
    <property type="protein sequence ID" value="OVA18972.1"/>
    <property type="molecule type" value="Genomic_DNA"/>
</dbReference>
<dbReference type="PANTHER" id="PTHR35467:SF2">
    <property type="entry name" value="PROTEIN NEOXANTHIN-DEFICIENT 1"/>
    <property type="match status" value="1"/>
</dbReference>
<dbReference type="PANTHER" id="PTHR35467">
    <property type="match status" value="1"/>
</dbReference>
<dbReference type="STRING" id="56857.A0A200R8C9"/>
<protein>
    <submittedName>
        <fullName evidence="2">Uncharacterized protein</fullName>
    </submittedName>
</protein>
<organism evidence="2 3">
    <name type="scientific">Macleaya cordata</name>
    <name type="common">Five-seeded plume-poppy</name>
    <name type="synonym">Bocconia cordata</name>
    <dbReference type="NCBI Taxonomy" id="56857"/>
    <lineage>
        <taxon>Eukaryota</taxon>
        <taxon>Viridiplantae</taxon>
        <taxon>Streptophyta</taxon>
        <taxon>Embryophyta</taxon>
        <taxon>Tracheophyta</taxon>
        <taxon>Spermatophyta</taxon>
        <taxon>Magnoliopsida</taxon>
        <taxon>Ranunculales</taxon>
        <taxon>Papaveraceae</taxon>
        <taxon>Papaveroideae</taxon>
        <taxon>Macleaya</taxon>
    </lineage>
</organism>
<evidence type="ECO:0000313" key="2">
    <source>
        <dbReference type="EMBL" id="OVA18972.1"/>
    </source>
</evidence>
<dbReference type="AlphaFoldDB" id="A0A200R8C9"/>
<comment type="caution">
    <text evidence="2">The sequence shown here is derived from an EMBL/GenBank/DDBJ whole genome shotgun (WGS) entry which is preliminary data.</text>
</comment>
<evidence type="ECO:0000313" key="3">
    <source>
        <dbReference type="Proteomes" id="UP000195402"/>
    </source>
</evidence>
<sequence>MRVQDPKSGDKWIRPAVKMSLPSFRVRAVEPAQVSKAASTQRTDEKSTDSQNSSSVDAMIGDNDDARDMSISVLLSKPVLALEFNFLKMQVEAPTVVSCSSSRKNSRGGF</sequence>
<dbReference type="InParanoid" id="A0A200R8C9"/>
<keyword evidence="3" id="KW-1185">Reference proteome</keyword>
<proteinExistence type="predicted"/>
<evidence type="ECO:0000256" key="1">
    <source>
        <dbReference type="SAM" id="MobiDB-lite"/>
    </source>
</evidence>
<gene>
    <name evidence="2" type="ORF">BVC80_8933g19</name>
</gene>
<name>A0A200R8C9_MACCD</name>